<keyword evidence="1" id="KW-0812">Transmembrane</keyword>
<evidence type="ECO:0000256" key="1">
    <source>
        <dbReference type="SAM" id="Phobius"/>
    </source>
</evidence>
<keyword evidence="1" id="KW-1133">Transmembrane helix</keyword>
<sequence length="124" mass="13420">MFRKLIKARQDKGITLVELAVAILILTIGTIGALQAVDQSQRNIGAETPRLLARLVARNHVEQLQLLGPDAQIPTQVQMGPYEFTISVDRQTTAGGLVEARVTARSSNGEGAQLVTYLSRRTGP</sequence>
<feature type="transmembrane region" description="Helical" evidence="1">
    <location>
        <begin position="12"/>
        <end position="34"/>
    </location>
</feature>
<dbReference type="Pfam" id="PF07963">
    <property type="entry name" value="N_methyl"/>
    <property type="match status" value="1"/>
</dbReference>
<dbReference type="InterPro" id="IPR012902">
    <property type="entry name" value="N_methyl_site"/>
</dbReference>
<name>A0A238J7G7_9RHOB</name>
<protein>
    <recommendedName>
        <fullName evidence="4">General secretion pathway protein I</fullName>
    </recommendedName>
</protein>
<keyword evidence="3" id="KW-1185">Reference proteome</keyword>
<gene>
    <name evidence="2" type="ORF">TRP8649_00170</name>
</gene>
<organism evidence="2 3">
    <name type="scientific">Pelagimonas phthalicica</name>
    <dbReference type="NCBI Taxonomy" id="1037362"/>
    <lineage>
        <taxon>Bacteria</taxon>
        <taxon>Pseudomonadati</taxon>
        <taxon>Pseudomonadota</taxon>
        <taxon>Alphaproteobacteria</taxon>
        <taxon>Rhodobacterales</taxon>
        <taxon>Roseobacteraceae</taxon>
        <taxon>Pelagimonas</taxon>
    </lineage>
</organism>
<keyword evidence="1" id="KW-0472">Membrane</keyword>
<dbReference type="PROSITE" id="PS00409">
    <property type="entry name" value="PROKAR_NTER_METHYL"/>
    <property type="match status" value="1"/>
</dbReference>
<accession>A0A238J7G7</accession>
<dbReference type="Proteomes" id="UP000225972">
    <property type="component" value="Unassembled WGS sequence"/>
</dbReference>
<dbReference type="RefSeq" id="WP_099241704.1">
    <property type="nucleotide sequence ID" value="NZ_FXXP01000001.1"/>
</dbReference>
<reference evidence="3" key="1">
    <citation type="submission" date="2017-05" db="EMBL/GenBank/DDBJ databases">
        <authorList>
            <person name="Rodrigo-Torres L."/>
            <person name="Arahal R. D."/>
            <person name="Lucena T."/>
        </authorList>
    </citation>
    <scope>NUCLEOTIDE SEQUENCE [LARGE SCALE GENOMIC DNA]</scope>
    <source>
        <strain evidence="3">CECT 8649</strain>
    </source>
</reference>
<proteinExistence type="predicted"/>
<dbReference type="EMBL" id="FXXP01000001">
    <property type="protein sequence ID" value="SMX26097.1"/>
    <property type="molecule type" value="Genomic_DNA"/>
</dbReference>
<evidence type="ECO:0008006" key="4">
    <source>
        <dbReference type="Google" id="ProtNLM"/>
    </source>
</evidence>
<dbReference type="OrthoDB" id="7743552at2"/>
<evidence type="ECO:0000313" key="3">
    <source>
        <dbReference type="Proteomes" id="UP000225972"/>
    </source>
</evidence>
<dbReference type="AlphaFoldDB" id="A0A238J7G7"/>
<evidence type="ECO:0000313" key="2">
    <source>
        <dbReference type="EMBL" id="SMX26097.1"/>
    </source>
</evidence>